<dbReference type="AlphaFoldDB" id="A0AAD7P6N9"/>
<gene>
    <name evidence="1" type="ORF">O6P43_033602</name>
</gene>
<organism evidence="1 2">
    <name type="scientific">Quillaja saponaria</name>
    <name type="common">Soap bark tree</name>
    <dbReference type="NCBI Taxonomy" id="32244"/>
    <lineage>
        <taxon>Eukaryota</taxon>
        <taxon>Viridiplantae</taxon>
        <taxon>Streptophyta</taxon>
        <taxon>Embryophyta</taxon>
        <taxon>Tracheophyta</taxon>
        <taxon>Spermatophyta</taxon>
        <taxon>Magnoliopsida</taxon>
        <taxon>eudicotyledons</taxon>
        <taxon>Gunneridae</taxon>
        <taxon>Pentapetalae</taxon>
        <taxon>rosids</taxon>
        <taxon>fabids</taxon>
        <taxon>Fabales</taxon>
        <taxon>Quillajaceae</taxon>
        <taxon>Quillaja</taxon>
    </lineage>
</organism>
<evidence type="ECO:0000313" key="2">
    <source>
        <dbReference type="Proteomes" id="UP001163823"/>
    </source>
</evidence>
<evidence type="ECO:0000313" key="1">
    <source>
        <dbReference type="EMBL" id="KAJ7944156.1"/>
    </source>
</evidence>
<proteinExistence type="predicted"/>
<dbReference type="InterPro" id="IPR029063">
    <property type="entry name" value="SAM-dependent_MTases_sf"/>
</dbReference>
<dbReference type="Proteomes" id="UP001163823">
    <property type="component" value="Chromosome 14"/>
</dbReference>
<keyword evidence="2" id="KW-1185">Reference proteome</keyword>
<dbReference type="EMBL" id="JARAOO010000014">
    <property type="protein sequence ID" value="KAJ7944156.1"/>
    <property type="molecule type" value="Genomic_DNA"/>
</dbReference>
<dbReference type="KEGG" id="qsa:O6P43_033602"/>
<dbReference type="GO" id="GO:0008168">
    <property type="term" value="F:methyltransferase activity"/>
    <property type="evidence" value="ECO:0007669"/>
    <property type="project" value="UniProtKB-KW"/>
</dbReference>
<keyword evidence="1" id="KW-0489">Methyltransferase</keyword>
<keyword evidence="1" id="KW-0808">Transferase</keyword>
<protein>
    <submittedName>
        <fullName evidence="1">S-adenosyl-L-methionine-dependent methyltransferase superfamily protein</fullName>
    </submittedName>
</protein>
<sequence>MVLDLIGNSGSAIGINFARHRLAACRTMLQKYALGDRCQLFVAAGNRFSLIPPGVYSESQSCESAMEETVSGCSEDQHPELMFYGLHSGVVAFTKRELYETISDSELTSHGYDKYLVDAECTHDGSLESSSVKTPHQWFQTTKSRRVTHLQHLQFNCCPK</sequence>
<accession>A0AAD7P6N9</accession>
<comment type="caution">
    <text evidence="1">The sequence shown here is derived from an EMBL/GenBank/DDBJ whole genome shotgun (WGS) entry which is preliminary data.</text>
</comment>
<reference evidence="1" key="1">
    <citation type="journal article" date="2023" name="Science">
        <title>Elucidation of the pathway for biosynthesis of saponin adjuvants from the soapbark tree.</title>
        <authorList>
            <person name="Reed J."/>
            <person name="Orme A."/>
            <person name="El-Demerdash A."/>
            <person name="Owen C."/>
            <person name="Martin L.B.B."/>
            <person name="Misra R.C."/>
            <person name="Kikuchi S."/>
            <person name="Rejzek M."/>
            <person name="Martin A.C."/>
            <person name="Harkess A."/>
            <person name="Leebens-Mack J."/>
            <person name="Louveau T."/>
            <person name="Stephenson M.J."/>
            <person name="Osbourn A."/>
        </authorList>
    </citation>
    <scope>NUCLEOTIDE SEQUENCE</scope>
    <source>
        <strain evidence="1">S10</strain>
    </source>
</reference>
<dbReference type="GO" id="GO:0032259">
    <property type="term" value="P:methylation"/>
    <property type="evidence" value="ECO:0007669"/>
    <property type="project" value="UniProtKB-KW"/>
</dbReference>
<dbReference type="Gene3D" id="3.40.50.150">
    <property type="entry name" value="Vaccinia Virus protein VP39"/>
    <property type="match status" value="1"/>
</dbReference>
<name>A0AAD7P6N9_QUISA</name>